<dbReference type="AlphaFoldDB" id="A0AAD1WSF6"/>
<name>A0AAD1WSF6_PELCU</name>
<keyword evidence="3" id="KW-1185">Reference proteome</keyword>
<accession>A0AAD1WSF6</accession>
<gene>
    <name evidence="2" type="ORF">PECUL_23A003046</name>
</gene>
<sequence>MAGPPRFLHDATAEPGAPATATQKQWDPTTGHSALGDGGIRDNRWQLQHITVSTTNRDSPFNRGTNPLMDTGGNETVLLNHIKL</sequence>
<reference evidence="2" key="1">
    <citation type="submission" date="2022-03" db="EMBL/GenBank/DDBJ databases">
        <authorList>
            <person name="Alioto T."/>
            <person name="Alioto T."/>
            <person name="Gomez Garrido J."/>
        </authorList>
    </citation>
    <scope>NUCLEOTIDE SEQUENCE</scope>
</reference>
<organism evidence="2 3">
    <name type="scientific">Pelobates cultripes</name>
    <name type="common">Western spadefoot toad</name>
    <dbReference type="NCBI Taxonomy" id="61616"/>
    <lineage>
        <taxon>Eukaryota</taxon>
        <taxon>Metazoa</taxon>
        <taxon>Chordata</taxon>
        <taxon>Craniata</taxon>
        <taxon>Vertebrata</taxon>
        <taxon>Euteleostomi</taxon>
        <taxon>Amphibia</taxon>
        <taxon>Batrachia</taxon>
        <taxon>Anura</taxon>
        <taxon>Pelobatoidea</taxon>
        <taxon>Pelobatidae</taxon>
        <taxon>Pelobates</taxon>
    </lineage>
</organism>
<evidence type="ECO:0000313" key="3">
    <source>
        <dbReference type="Proteomes" id="UP001295444"/>
    </source>
</evidence>
<feature type="compositionally biased region" description="Low complexity" evidence="1">
    <location>
        <begin position="13"/>
        <end position="22"/>
    </location>
</feature>
<evidence type="ECO:0000256" key="1">
    <source>
        <dbReference type="SAM" id="MobiDB-lite"/>
    </source>
</evidence>
<proteinExistence type="predicted"/>
<dbReference type="Proteomes" id="UP001295444">
    <property type="component" value="Chromosome 12"/>
</dbReference>
<protein>
    <submittedName>
        <fullName evidence="2">Uncharacterized protein</fullName>
    </submittedName>
</protein>
<feature type="region of interest" description="Disordered" evidence="1">
    <location>
        <begin position="1"/>
        <end position="40"/>
    </location>
</feature>
<evidence type="ECO:0000313" key="2">
    <source>
        <dbReference type="EMBL" id="CAH2324470.1"/>
    </source>
</evidence>
<dbReference type="EMBL" id="OW240923">
    <property type="protein sequence ID" value="CAH2324470.1"/>
    <property type="molecule type" value="Genomic_DNA"/>
</dbReference>
<feature type="compositionally biased region" description="Polar residues" evidence="1">
    <location>
        <begin position="23"/>
        <end position="32"/>
    </location>
</feature>